<proteinExistence type="predicted"/>
<gene>
    <name evidence="2" type="primary">LOC109505522</name>
</gene>
<dbReference type="AlphaFoldDB" id="A0A6J0PEN3"/>
<organism evidence="1 2">
    <name type="scientific">Elaeis guineensis var. tenera</name>
    <name type="common">Oil palm</name>
    <dbReference type="NCBI Taxonomy" id="51953"/>
    <lineage>
        <taxon>Eukaryota</taxon>
        <taxon>Viridiplantae</taxon>
        <taxon>Streptophyta</taxon>
        <taxon>Embryophyta</taxon>
        <taxon>Tracheophyta</taxon>
        <taxon>Spermatophyta</taxon>
        <taxon>Magnoliopsida</taxon>
        <taxon>Liliopsida</taxon>
        <taxon>Arecaceae</taxon>
        <taxon>Arecoideae</taxon>
        <taxon>Cocoseae</taxon>
        <taxon>Elaeidinae</taxon>
        <taxon>Elaeis</taxon>
    </lineage>
</organism>
<dbReference type="Gene3D" id="3.40.50.12780">
    <property type="entry name" value="N-terminal domain of ligase-like"/>
    <property type="match status" value="1"/>
</dbReference>
<dbReference type="InterPro" id="IPR042099">
    <property type="entry name" value="ANL_N_sf"/>
</dbReference>
<dbReference type="Proteomes" id="UP000504607">
    <property type="component" value="Chromosome 2"/>
</dbReference>
<dbReference type="OrthoDB" id="1026493at2759"/>
<dbReference type="InParanoid" id="A0A6J0PEN3"/>
<dbReference type="SUPFAM" id="SSF56801">
    <property type="entry name" value="Acetyl-CoA synthetase-like"/>
    <property type="match status" value="1"/>
</dbReference>
<accession>A0A6J0PEN3</accession>
<reference evidence="2" key="1">
    <citation type="submission" date="2025-08" db="UniProtKB">
        <authorList>
            <consortium name="RefSeq"/>
        </authorList>
    </citation>
    <scope>IDENTIFICATION</scope>
</reference>
<keyword evidence="1" id="KW-1185">Reference proteome</keyword>
<name>A0A6J0PEN3_ELAGV</name>
<protein>
    <submittedName>
        <fullName evidence="2">4-coumarate--CoA ligase-like 3</fullName>
    </submittedName>
</protein>
<evidence type="ECO:0000313" key="2">
    <source>
        <dbReference type="RefSeq" id="XP_019703976.1"/>
    </source>
</evidence>
<evidence type="ECO:0000313" key="1">
    <source>
        <dbReference type="Proteomes" id="UP000504607"/>
    </source>
</evidence>
<dbReference type="RefSeq" id="XP_019703976.1">
    <property type="nucleotide sequence ID" value="XM_019848417.1"/>
</dbReference>
<sequence>MANRTDGLPVDPRSGFCPSNSIFYSKRKPIPLPSDPHLDVTTFLSSRRHSGTTALIDAASGRRVSFPTLWRSVAALASALSSRLSVRKGQVVLLLSPQLHPLPHPTAVFPKSLSAPAPRTLSSLSFFPIIFFKARRK</sequence>